<organism evidence="6">
    <name type="scientific">Ananas comosus</name>
    <name type="common">Pineapple</name>
    <name type="synonym">Ananas ananas</name>
    <dbReference type="NCBI Taxonomy" id="4615"/>
    <lineage>
        <taxon>Eukaryota</taxon>
        <taxon>Viridiplantae</taxon>
        <taxon>Streptophyta</taxon>
        <taxon>Embryophyta</taxon>
        <taxon>Tracheophyta</taxon>
        <taxon>Spermatophyta</taxon>
        <taxon>Magnoliopsida</taxon>
        <taxon>Liliopsida</taxon>
        <taxon>Poales</taxon>
        <taxon>Bromeliaceae</taxon>
        <taxon>Bromelioideae</taxon>
        <taxon>Ananas</taxon>
    </lineage>
</organism>
<reference evidence="5 6" key="2">
    <citation type="submission" date="2025-04" db="UniProtKB">
        <authorList>
            <consortium name="RefSeq"/>
        </authorList>
    </citation>
    <scope>IDENTIFICATION</scope>
    <source>
        <tissue evidence="5 6">Leaf</tissue>
    </source>
</reference>
<name>A0A6P5G131_ANACO</name>
<dbReference type="Proteomes" id="UP000515123">
    <property type="component" value="Linkage group 14"/>
</dbReference>
<dbReference type="GO" id="GO:0005737">
    <property type="term" value="C:cytoplasm"/>
    <property type="evidence" value="ECO:0007669"/>
    <property type="project" value="GOC"/>
</dbReference>
<dbReference type="InterPro" id="IPR046362">
    <property type="entry name" value="Zw10/DSL1_C_sf"/>
</dbReference>
<dbReference type="RefSeq" id="XP_020102325.1">
    <property type="nucleotide sequence ID" value="XM_020246736.1"/>
</dbReference>
<proteinExistence type="predicted"/>
<dbReference type="AlphaFoldDB" id="A0A6P5G131"/>
<protein>
    <submittedName>
        <fullName evidence="5 6">Centromere/kinetochore protein zw10 homolog isoform X1</fullName>
    </submittedName>
</protein>
<evidence type="ECO:0000259" key="2">
    <source>
        <dbReference type="Pfam" id="PF20666"/>
    </source>
</evidence>
<dbReference type="RefSeq" id="XP_020102326.1">
    <property type="nucleotide sequence ID" value="XM_020246737.1"/>
</dbReference>
<dbReference type="PANTHER" id="PTHR12205">
    <property type="entry name" value="CENTROMERE/KINETOCHORE PROTEIN ZW10"/>
    <property type="match status" value="1"/>
</dbReference>
<dbReference type="Pfam" id="PF20666">
    <property type="entry name" value="ZW10_C"/>
    <property type="match status" value="1"/>
</dbReference>
<dbReference type="Pfam" id="PF20665">
    <property type="entry name" value="Zw10_middle"/>
    <property type="match status" value="1"/>
</dbReference>
<dbReference type="OrthoDB" id="534815at2759"/>
<evidence type="ECO:0000313" key="4">
    <source>
        <dbReference type="Proteomes" id="UP000515123"/>
    </source>
</evidence>
<feature type="domain" description="ZW10 C-terminal helical" evidence="3">
    <location>
        <begin position="602"/>
        <end position="760"/>
    </location>
</feature>
<reference evidence="4" key="1">
    <citation type="journal article" date="2015" name="Nat. Genet.">
        <title>The pineapple genome and the evolution of CAM photosynthesis.</title>
        <authorList>
            <person name="Ming R."/>
            <person name="VanBuren R."/>
            <person name="Wai C.M."/>
            <person name="Tang H."/>
            <person name="Schatz M.C."/>
            <person name="Bowers J.E."/>
            <person name="Lyons E."/>
            <person name="Wang M.L."/>
            <person name="Chen J."/>
            <person name="Biggers E."/>
            <person name="Zhang J."/>
            <person name="Huang L."/>
            <person name="Zhang L."/>
            <person name="Miao W."/>
            <person name="Zhang J."/>
            <person name="Ye Z."/>
            <person name="Miao C."/>
            <person name="Lin Z."/>
            <person name="Wang H."/>
            <person name="Zhou H."/>
            <person name="Yim W.C."/>
            <person name="Priest H.D."/>
            <person name="Zheng C."/>
            <person name="Woodhouse M."/>
            <person name="Edger P.P."/>
            <person name="Guyot R."/>
            <person name="Guo H.B."/>
            <person name="Guo H."/>
            <person name="Zheng G."/>
            <person name="Singh R."/>
            <person name="Sharma A."/>
            <person name="Min X."/>
            <person name="Zheng Y."/>
            <person name="Lee H."/>
            <person name="Gurtowski J."/>
            <person name="Sedlazeck F.J."/>
            <person name="Harkess A."/>
            <person name="McKain M.R."/>
            <person name="Liao Z."/>
            <person name="Fang J."/>
            <person name="Liu J."/>
            <person name="Zhang X."/>
            <person name="Zhang Q."/>
            <person name="Hu W."/>
            <person name="Qin Y."/>
            <person name="Wang K."/>
            <person name="Chen L.Y."/>
            <person name="Shirley N."/>
            <person name="Lin Y.R."/>
            <person name="Liu L.Y."/>
            <person name="Hernandez A.G."/>
            <person name="Wright C.L."/>
            <person name="Bulone V."/>
            <person name="Tuskan G.A."/>
            <person name="Heath K."/>
            <person name="Zee F."/>
            <person name="Moore P.H."/>
            <person name="Sunkar R."/>
            <person name="Leebens-Mack J.H."/>
            <person name="Mockler T."/>
            <person name="Bennetzen J.L."/>
            <person name="Freeling M."/>
            <person name="Sankoff D."/>
            <person name="Paterson A.H."/>
            <person name="Zhu X."/>
            <person name="Yang X."/>
            <person name="Smith J.A."/>
            <person name="Cushman J.C."/>
            <person name="Paull R.E."/>
            <person name="Yu Q."/>
        </authorList>
    </citation>
    <scope>NUCLEOTIDE SEQUENCE [LARGE SCALE GENOMIC DNA]</scope>
    <source>
        <strain evidence="4">cv. F153</strain>
    </source>
</reference>
<feature type="domain" description="Centromere/kinetochore protein zw10 C-terminal" evidence="2">
    <location>
        <begin position="450"/>
        <end position="579"/>
    </location>
</feature>
<dbReference type="GO" id="GO:0006888">
    <property type="term" value="P:endoplasmic reticulum to Golgi vesicle-mediated transport"/>
    <property type="evidence" value="ECO:0007669"/>
    <property type="project" value="TreeGrafter"/>
</dbReference>
<dbReference type="InterPro" id="IPR048344">
    <property type="entry name" value="Zw10_middle"/>
</dbReference>
<dbReference type="InterPro" id="IPR048343">
    <property type="entry name" value="ZW10_C"/>
</dbReference>
<evidence type="ECO:0000313" key="6">
    <source>
        <dbReference type="RefSeq" id="XP_020102326.1"/>
    </source>
</evidence>
<evidence type="ECO:0000313" key="5">
    <source>
        <dbReference type="RefSeq" id="XP_020102325.1"/>
    </source>
</evidence>
<dbReference type="Gramene" id="Aco026523.1.mrna1">
    <property type="protein sequence ID" value="Aco026523.1.mrna1"/>
    <property type="gene ID" value="Aco026523.1.path1"/>
</dbReference>
<dbReference type="Pfam" id="PF22766">
    <property type="entry name" value="ZW10_C2"/>
    <property type="match status" value="1"/>
</dbReference>
<feature type="domain" description="Centromere/kinetochore protein zw10 middle" evidence="1">
    <location>
        <begin position="181"/>
        <end position="416"/>
    </location>
</feature>
<accession>A0A6P5G131</accession>
<sequence length="767" mass="85393">MDVLAGSIDVRDLLSAPDLDDPSTPLSAPDLRLLIDRLHLRSVHIQRAALQYALSHRRDLAAALSRSSRAAASSASAASALSAALSALSSHPPLDAEIRSLARDILSAREELAERREALGVVAAVSALHARLRAAREGIRAGRVVEAAEAVRDLKCCLSSVCEEGGGSGGSEGEPAVFGFLRKEWTDCFDELQAVLVKIVDNSVKFEPEKGRVIVSSKLAGGEGIGVELDVALRAMEIVDVLDYGMAKIADLMIKHVMVPAISNSSVVVSVEVLNQEAVEKPEAILNVVPSLESQDYQDGSALYSRLIEIIKFICKFICLENRSFVHCFGKLTWSRISNLIITHFLSKAVPDVASKLIDFEDIIRCTIEFETKLKDMIFISTDAKEEKLSQFVHDVEVHFASRKRSEILAKARNILVQYDYPDRPITEEGLMQVSSAVGYSSEYVADLLFQPEKCYISKSATQLMKLVHETLKDACLSSTRVAKEFYHAARDALLLYKAIVPVKLGKQLDSVSQVAINVYNDFLYLSQEILGLAFEYRADFPSGLQKDAVFVDMGPTFYQIAEDILEKQIQLVISSLKEAIDSADGFENTHQSQQYEAAKFSVEQVIFILEKVHIMWEPYMPALTYKRSMRITLDYVFSRITKDMLLLDDMAAEETLQLQRLIHLMLENLSSLFESFIAKVDGKDKVLNHMLWAQLDEMLPSLRKFRKLADLFDMPLKSITEAWESGELIHCGFTSNEVVNFIKAVFTDSPLRKECLWRIGSSSAST</sequence>
<dbReference type="InterPro" id="IPR055148">
    <property type="entry name" value="ZW10_C_2"/>
</dbReference>
<evidence type="ECO:0000259" key="3">
    <source>
        <dbReference type="Pfam" id="PF22766"/>
    </source>
</evidence>
<keyword evidence="4" id="KW-1185">Reference proteome</keyword>
<dbReference type="GO" id="GO:1990423">
    <property type="term" value="C:RZZ complex"/>
    <property type="evidence" value="ECO:0007669"/>
    <property type="project" value="TreeGrafter"/>
</dbReference>
<gene>
    <name evidence="5 6" type="primary">LOC109719901</name>
</gene>
<evidence type="ECO:0000259" key="1">
    <source>
        <dbReference type="Pfam" id="PF20665"/>
    </source>
</evidence>
<dbReference type="PANTHER" id="PTHR12205:SF0">
    <property type="entry name" value="CENTROMERE_KINETOCHORE PROTEIN ZW10 HOMOLOG"/>
    <property type="match status" value="1"/>
</dbReference>
<dbReference type="Gene3D" id="1.10.357.150">
    <property type="match status" value="1"/>
</dbReference>
<dbReference type="GeneID" id="109719901"/>
<dbReference type="GO" id="GO:0007094">
    <property type="term" value="P:mitotic spindle assembly checkpoint signaling"/>
    <property type="evidence" value="ECO:0007669"/>
    <property type="project" value="TreeGrafter"/>
</dbReference>